<accession>A0AAE1VRM6</accession>
<reference evidence="2" key="1">
    <citation type="submission" date="2023-12" db="EMBL/GenBank/DDBJ databases">
        <title>Genome assembly of Anisodus tanguticus.</title>
        <authorList>
            <person name="Wang Y.-J."/>
        </authorList>
    </citation>
    <scope>NUCLEOTIDE SEQUENCE</scope>
    <source>
        <strain evidence="2">KB-2021</strain>
        <tissue evidence="2">Leaf</tissue>
    </source>
</reference>
<proteinExistence type="predicted"/>
<evidence type="ECO:0000256" key="1">
    <source>
        <dbReference type="SAM" id="MobiDB-lite"/>
    </source>
</evidence>
<evidence type="ECO:0000313" key="3">
    <source>
        <dbReference type="Proteomes" id="UP001291623"/>
    </source>
</evidence>
<sequence>MKTENEVEQQGLQSHKEELVISNAHQTIVQVSKPLVILNRKSPIKDLHNLVSHNVQFSVDDFAKEEKIVESSSVDDNEAIALWNLDIELDIYTGSLKNSTDFVSIPPAKRSKGRVLSASGIIMLQTIRKPYSNETCRTVVVSRTRPRYSSSKSKRCNSGREGCSIRSKGQNDINLVRSTQSLFQKLDDVIPVMRLQYSFSKSKRCNFGREGCSIRSRPRPNGPNSAQAQTTGVKAKDPTSAFPVNKENPCRASTIVLSIDKYGNMPSYNAFLQAGMVEKGKSIYCSPLSHLQATTNPPPQGECIHDLHEDIQIIYNIIARRMCKDLWNVISFINKGRNGDIGDLVLVR</sequence>
<evidence type="ECO:0000313" key="2">
    <source>
        <dbReference type="EMBL" id="KAK4380213.1"/>
    </source>
</evidence>
<protein>
    <submittedName>
        <fullName evidence="2">Uncharacterized protein</fullName>
    </submittedName>
</protein>
<gene>
    <name evidence="2" type="ORF">RND71_002075</name>
</gene>
<comment type="caution">
    <text evidence="2">The sequence shown here is derived from an EMBL/GenBank/DDBJ whole genome shotgun (WGS) entry which is preliminary data.</text>
</comment>
<keyword evidence="3" id="KW-1185">Reference proteome</keyword>
<dbReference type="EMBL" id="JAVYJV010000001">
    <property type="protein sequence ID" value="KAK4380213.1"/>
    <property type="molecule type" value="Genomic_DNA"/>
</dbReference>
<name>A0AAE1VRM6_9SOLA</name>
<dbReference type="Proteomes" id="UP001291623">
    <property type="component" value="Unassembled WGS sequence"/>
</dbReference>
<feature type="region of interest" description="Disordered" evidence="1">
    <location>
        <begin position="210"/>
        <end position="244"/>
    </location>
</feature>
<organism evidence="2 3">
    <name type="scientific">Anisodus tanguticus</name>
    <dbReference type="NCBI Taxonomy" id="243964"/>
    <lineage>
        <taxon>Eukaryota</taxon>
        <taxon>Viridiplantae</taxon>
        <taxon>Streptophyta</taxon>
        <taxon>Embryophyta</taxon>
        <taxon>Tracheophyta</taxon>
        <taxon>Spermatophyta</taxon>
        <taxon>Magnoliopsida</taxon>
        <taxon>eudicotyledons</taxon>
        <taxon>Gunneridae</taxon>
        <taxon>Pentapetalae</taxon>
        <taxon>asterids</taxon>
        <taxon>lamiids</taxon>
        <taxon>Solanales</taxon>
        <taxon>Solanaceae</taxon>
        <taxon>Solanoideae</taxon>
        <taxon>Hyoscyameae</taxon>
        <taxon>Anisodus</taxon>
    </lineage>
</organism>
<dbReference type="AlphaFoldDB" id="A0AAE1VRM6"/>
<feature type="compositionally biased region" description="Polar residues" evidence="1">
    <location>
        <begin position="222"/>
        <end position="232"/>
    </location>
</feature>